<feature type="domain" description="Myb-like" evidence="6">
    <location>
        <begin position="19"/>
        <end position="70"/>
    </location>
</feature>
<dbReference type="OrthoDB" id="2143914at2759"/>
<dbReference type="GO" id="GO:1902806">
    <property type="term" value="P:regulation of cell cycle G1/S phase transition"/>
    <property type="evidence" value="ECO:0007669"/>
    <property type="project" value="UniProtKB-ARBA"/>
</dbReference>
<dbReference type="PANTHER" id="PTHR45614:SF25">
    <property type="entry name" value="MYB PROTEIN"/>
    <property type="match status" value="1"/>
</dbReference>
<feature type="region of interest" description="Disordered" evidence="5">
    <location>
        <begin position="407"/>
        <end position="434"/>
    </location>
</feature>
<dbReference type="InterPro" id="IPR001005">
    <property type="entry name" value="SANT/Myb"/>
</dbReference>
<dbReference type="GO" id="GO:0033993">
    <property type="term" value="P:response to lipid"/>
    <property type="evidence" value="ECO:0007669"/>
    <property type="project" value="UniProtKB-ARBA"/>
</dbReference>
<evidence type="ECO:0000259" key="6">
    <source>
        <dbReference type="PROSITE" id="PS50090"/>
    </source>
</evidence>
<evidence type="ECO:0000256" key="5">
    <source>
        <dbReference type="SAM" id="MobiDB-lite"/>
    </source>
</evidence>
<evidence type="ECO:0000313" key="8">
    <source>
        <dbReference type="EMBL" id="KAF6240393.1"/>
    </source>
</evidence>
<dbReference type="GO" id="GO:0050891">
    <property type="term" value="P:multicellular organismal-level water homeostasis"/>
    <property type="evidence" value="ECO:0007669"/>
    <property type="project" value="UniProtKB-ARBA"/>
</dbReference>
<feature type="domain" description="HTH myb-type" evidence="7">
    <location>
        <begin position="23"/>
        <end position="70"/>
    </location>
</feature>
<dbReference type="InterPro" id="IPR009057">
    <property type="entry name" value="Homeodomain-like_sf"/>
</dbReference>
<dbReference type="GO" id="GO:0005634">
    <property type="term" value="C:nucleus"/>
    <property type="evidence" value="ECO:0007669"/>
    <property type="project" value="UniProtKB-SubCell"/>
</dbReference>
<comment type="caution">
    <text evidence="8">The sequence shown here is derived from an EMBL/GenBank/DDBJ whole genome shotgun (WGS) entry which is preliminary data.</text>
</comment>
<dbReference type="GO" id="GO:2000037">
    <property type="term" value="P:regulation of stomatal complex patterning"/>
    <property type="evidence" value="ECO:0007669"/>
    <property type="project" value="UniProtKB-ARBA"/>
</dbReference>
<feature type="domain" description="Myb-like" evidence="6">
    <location>
        <begin position="71"/>
        <end position="121"/>
    </location>
</feature>
<dbReference type="GO" id="GO:0000278">
    <property type="term" value="P:mitotic cell cycle"/>
    <property type="evidence" value="ECO:0007669"/>
    <property type="project" value="TreeGrafter"/>
</dbReference>
<dbReference type="PROSITE" id="PS51294">
    <property type="entry name" value="HTH_MYB"/>
    <property type="match status" value="2"/>
</dbReference>
<dbReference type="PANTHER" id="PTHR45614">
    <property type="entry name" value="MYB PROTEIN-RELATED"/>
    <property type="match status" value="1"/>
</dbReference>
<dbReference type="PROSITE" id="PS50090">
    <property type="entry name" value="MYB_LIKE"/>
    <property type="match status" value="2"/>
</dbReference>
<feature type="region of interest" description="Disordered" evidence="5">
    <location>
        <begin position="186"/>
        <end position="212"/>
    </location>
</feature>
<keyword evidence="2" id="KW-0677">Repeat</keyword>
<dbReference type="GO" id="GO:0000978">
    <property type="term" value="F:RNA polymerase II cis-regulatory region sequence-specific DNA binding"/>
    <property type="evidence" value="ECO:0007669"/>
    <property type="project" value="TreeGrafter"/>
</dbReference>
<keyword evidence="9" id="KW-1185">Reference proteome</keyword>
<dbReference type="GO" id="GO:1901002">
    <property type="term" value="P:positive regulation of response to salt stress"/>
    <property type="evidence" value="ECO:0007669"/>
    <property type="project" value="UniProtKB-ARBA"/>
</dbReference>
<accession>A0A8H6G4F6</accession>
<comment type="subcellular location">
    <subcellularLocation>
        <location evidence="1">Nucleus</location>
    </subcellularLocation>
</comment>
<dbReference type="Proteomes" id="UP000578531">
    <property type="component" value="Unassembled WGS sequence"/>
</dbReference>
<sequence>MLQSLLVNSYHLCCFVSMTMGSKRGPWSQHEDRSLLELVQSQGAHNWVRISQFIRTRSPKQCRERYHQNLKPSLCHDPISAEEGEIIERLVSEMGKRWAEIARRLPGRSDNAVKNWWNGGMNRRRRIVVRRRESVRGAALDFDENVEPLSFARPAPIPPHPADRHIIVPTSRRRFEPPLISPVHSEVSMPDSLGEAPSLVSDSSSHFSMSSPNAVAHPHRYLPPPETPQSDYWRSTLHNAAGTNLYGNRISTASDRSPTVWSHNEVPKSPANPPPPYQRLQQFADVAARTGPVVGSVAQPMQRPPYPLPSFRKLVDNADGPKYPKHEASVLTTSAVPLLHPQANRQPAGATQHSVSPHPEHLNAPYPHQSYSPSTRSTILGAAYESVPLSASPSPHFRVESTNGLNHRITSAGDAGLSPPSPQKKKMTLSSILH</sequence>
<dbReference type="Pfam" id="PF00249">
    <property type="entry name" value="Myb_DNA-binding"/>
    <property type="match status" value="2"/>
</dbReference>
<evidence type="ECO:0000256" key="2">
    <source>
        <dbReference type="ARBA" id="ARBA00022737"/>
    </source>
</evidence>
<dbReference type="GO" id="GO:0045944">
    <property type="term" value="P:positive regulation of transcription by RNA polymerase II"/>
    <property type="evidence" value="ECO:0007669"/>
    <property type="project" value="TreeGrafter"/>
</dbReference>
<dbReference type="InterPro" id="IPR050560">
    <property type="entry name" value="MYB_TF"/>
</dbReference>
<feature type="region of interest" description="Disordered" evidence="5">
    <location>
        <begin position="344"/>
        <end position="375"/>
    </location>
</feature>
<reference evidence="8 9" key="1">
    <citation type="journal article" date="2020" name="Genomics">
        <title>Complete, high-quality genomes from long-read metagenomic sequencing of two wolf lichen thalli reveals enigmatic genome architecture.</title>
        <authorList>
            <person name="McKenzie S.K."/>
            <person name="Walston R.F."/>
            <person name="Allen J.L."/>
        </authorList>
    </citation>
    <scope>NUCLEOTIDE SEQUENCE [LARGE SCALE GENOMIC DNA]</scope>
    <source>
        <strain evidence="8">WasteWater2</strain>
    </source>
</reference>
<gene>
    <name evidence="8" type="ORF">HO173_002004</name>
</gene>
<protein>
    <submittedName>
        <fullName evidence="8">Uncharacterized protein</fullName>
    </submittedName>
</protein>
<dbReference type="SMART" id="SM00717">
    <property type="entry name" value="SANT"/>
    <property type="match status" value="2"/>
</dbReference>
<evidence type="ECO:0000313" key="9">
    <source>
        <dbReference type="Proteomes" id="UP000578531"/>
    </source>
</evidence>
<feature type="compositionally biased region" description="Polar residues" evidence="5">
    <location>
        <begin position="344"/>
        <end position="355"/>
    </location>
</feature>
<feature type="compositionally biased region" description="Low complexity" evidence="5">
    <location>
        <begin position="198"/>
        <end position="211"/>
    </location>
</feature>
<evidence type="ECO:0000256" key="3">
    <source>
        <dbReference type="ARBA" id="ARBA00023125"/>
    </source>
</evidence>
<organism evidence="8 9">
    <name type="scientific">Letharia columbiana</name>
    <dbReference type="NCBI Taxonomy" id="112416"/>
    <lineage>
        <taxon>Eukaryota</taxon>
        <taxon>Fungi</taxon>
        <taxon>Dikarya</taxon>
        <taxon>Ascomycota</taxon>
        <taxon>Pezizomycotina</taxon>
        <taxon>Lecanoromycetes</taxon>
        <taxon>OSLEUM clade</taxon>
        <taxon>Lecanoromycetidae</taxon>
        <taxon>Lecanorales</taxon>
        <taxon>Lecanorineae</taxon>
        <taxon>Parmeliaceae</taxon>
        <taxon>Letharia</taxon>
    </lineage>
</organism>
<feature type="domain" description="HTH myb-type" evidence="7">
    <location>
        <begin position="71"/>
        <end position="125"/>
    </location>
</feature>
<dbReference type="GeneID" id="59283678"/>
<evidence type="ECO:0000256" key="1">
    <source>
        <dbReference type="ARBA" id="ARBA00004123"/>
    </source>
</evidence>
<keyword evidence="4" id="KW-0539">Nucleus</keyword>
<dbReference type="RefSeq" id="XP_037169662.1">
    <property type="nucleotide sequence ID" value="XM_037303940.1"/>
</dbReference>
<keyword evidence="3" id="KW-0238">DNA-binding</keyword>
<dbReference type="InterPro" id="IPR017930">
    <property type="entry name" value="Myb_dom"/>
</dbReference>
<dbReference type="SUPFAM" id="SSF46689">
    <property type="entry name" value="Homeodomain-like"/>
    <property type="match status" value="1"/>
</dbReference>
<dbReference type="EMBL" id="JACCJC010000004">
    <property type="protein sequence ID" value="KAF6240393.1"/>
    <property type="molecule type" value="Genomic_DNA"/>
</dbReference>
<dbReference type="AlphaFoldDB" id="A0A8H6G4F6"/>
<dbReference type="GO" id="GO:1902584">
    <property type="term" value="P:positive regulation of response to water deprivation"/>
    <property type="evidence" value="ECO:0007669"/>
    <property type="project" value="UniProtKB-ARBA"/>
</dbReference>
<evidence type="ECO:0000256" key="4">
    <source>
        <dbReference type="ARBA" id="ARBA00023242"/>
    </source>
</evidence>
<proteinExistence type="predicted"/>
<dbReference type="Gene3D" id="1.10.10.60">
    <property type="entry name" value="Homeodomain-like"/>
    <property type="match status" value="2"/>
</dbReference>
<dbReference type="CDD" id="cd00167">
    <property type="entry name" value="SANT"/>
    <property type="match status" value="2"/>
</dbReference>
<dbReference type="FunFam" id="1.10.10.60:FF:000355">
    <property type="entry name" value="Transcription factor MYB124"/>
    <property type="match status" value="1"/>
</dbReference>
<dbReference type="GO" id="GO:0032875">
    <property type="term" value="P:regulation of DNA endoreduplication"/>
    <property type="evidence" value="ECO:0007669"/>
    <property type="project" value="UniProtKB-ARBA"/>
</dbReference>
<feature type="region of interest" description="Disordered" evidence="5">
    <location>
        <begin position="255"/>
        <end position="274"/>
    </location>
</feature>
<name>A0A8H6G4F6_9LECA</name>
<dbReference type="GO" id="GO:0000981">
    <property type="term" value="F:DNA-binding transcription factor activity, RNA polymerase II-specific"/>
    <property type="evidence" value="ECO:0007669"/>
    <property type="project" value="TreeGrafter"/>
</dbReference>
<evidence type="ECO:0000259" key="7">
    <source>
        <dbReference type="PROSITE" id="PS51294"/>
    </source>
</evidence>